<feature type="transmembrane region" description="Helical" evidence="1">
    <location>
        <begin position="96"/>
        <end position="119"/>
    </location>
</feature>
<accession>A0ABY9KRG8</accession>
<sequence length="205" mass="23940">MGKIVYIRMKKYVKTSGTPLLRLRDIALVETFSEAKEKLEKQQIYKVTEKDSNYIVIDGFMVIRHLQESDPSLEIQLIGPNQTIIHVETEKKSMPVWMAAAVWIILFIGSAMTIMNFHYDVSMQEVQQKLHYLLTGKQEKYPLSIQVPYSFGLGIGMLVFFNHWFKKRFNEEPSPLEVEIFKYQQSMKEYIIDKENGLNGPSHRS</sequence>
<dbReference type="Proteomes" id="UP001180087">
    <property type="component" value="Chromosome"/>
</dbReference>
<evidence type="ECO:0000259" key="2">
    <source>
        <dbReference type="Pfam" id="PF12164"/>
    </source>
</evidence>
<keyword evidence="1" id="KW-0812">Transmembrane</keyword>
<evidence type="ECO:0000313" key="4">
    <source>
        <dbReference type="Proteomes" id="UP001180087"/>
    </source>
</evidence>
<reference evidence="3" key="1">
    <citation type="submission" date="2023-06" db="EMBL/GenBank/DDBJ databases">
        <title>A Treasure from Seagulls: Isolation and Description of Aciduricobacillus qingdaonensis gen. nov., sp. nov., a Rare Obligately Uric Acid-utilizing Member in the Family Bacillaceae.</title>
        <authorList>
            <person name="Liu W."/>
            <person name="Wang B."/>
        </authorList>
    </citation>
    <scope>NUCLEOTIDE SEQUENCE</scope>
    <source>
        <strain evidence="3">44XB</strain>
    </source>
</reference>
<organism evidence="3 4">
    <name type="scientific">Aciduricibacillus chroicocephali</name>
    <dbReference type="NCBI Taxonomy" id="3054939"/>
    <lineage>
        <taxon>Bacteria</taxon>
        <taxon>Bacillati</taxon>
        <taxon>Bacillota</taxon>
        <taxon>Bacilli</taxon>
        <taxon>Bacillales</taxon>
        <taxon>Bacillaceae</taxon>
        <taxon>Aciduricibacillus</taxon>
    </lineage>
</organism>
<dbReference type="RefSeq" id="WP_348025552.1">
    <property type="nucleotide sequence ID" value="NZ_CP129113.1"/>
</dbReference>
<feature type="transmembrane region" description="Helical" evidence="1">
    <location>
        <begin position="147"/>
        <end position="165"/>
    </location>
</feature>
<feature type="domain" description="Stage V sporulation protein AA" evidence="2">
    <location>
        <begin position="3"/>
        <end position="90"/>
    </location>
</feature>
<evidence type="ECO:0000256" key="1">
    <source>
        <dbReference type="SAM" id="Phobius"/>
    </source>
</evidence>
<dbReference type="Pfam" id="PF12164">
    <property type="entry name" value="SporV_AA"/>
    <property type="match status" value="1"/>
</dbReference>
<keyword evidence="1" id="KW-0472">Membrane</keyword>
<dbReference type="Gene3D" id="2.60.480.10">
    <property type="entry name" value="eubacterium ventriosum atcc domain"/>
    <property type="match status" value="1"/>
</dbReference>
<dbReference type="InterPro" id="IPR021997">
    <property type="entry name" value="SporV_AA"/>
</dbReference>
<dbReference type="InterPro" id="IPR038548">
    <property type="entry name" value="SporV_AA_N_sf"/>
</dbReference>
<gene>
    <name evidence="3" type="ORF">QR721_07400</name>
</gene>
<keyword evidence="1" id="KW-1133">Transmembrane helix</keyword>
<dbReference type="EMBL" id="CP129113">
    <property type="protein sequence ID" value="WLV23484.1"/>
    <property type="molecule type" value="Genomic_DNA"/>
</dbReference>
<name>A0ABY9KRG8_9BACI</name>
<proteinExistence type="predicted"/>
<keyword evidence="4" id="KW-1185">Reference proteome</keyword>
<evidence type="ECO:0000313" key="3">
    <source>
        <dbReference type="EMBL" id="WLV23484.1"/>
    </source>
</evidence>
<protein>
    <submittedName>
        <fullName evidence="3">Stage V sporulation protein AA</fullName>
    </submittedName>
</protein>